<feature type="transmembrane region" description="Helical" evidence="1">
    <location>
        <begin position="64"/>
        <end position="85"/>
    </location>
</feature>
<name>A0A450RUJ2_9GAMM</name>
<evidence type="ECO:0000259" key="2">
    <source>
        <dbReference type="Pfam" id="PF09835"/>
    </source>
</evidence>
<protein>
    <recommendedName>
        <fullName evidence="2">DUF2062 domain-containing protein</fullName>
    </recommendedName>
</protein>
<dbReference type="InterPro" id="IPR018639">
    <property type="entry name" value="DUF2062"/>
</dbReference>
<dbReference type="EMBL" id="CAADEY010000002">
    <property type="protein sequence ID" value="VFJ42715.1"/>
    <property type="molecule type" value="Genomic_DNA"/>
</dbReference>
<keyword evidence="1" id="KW-0472">Membrane</keyword>
<keyword evidence="1" id="KW-0812">Transmembrane</keyword>
<proteinExistence type="predicted"/>
<keyword evidence="1" id="KW-1133">Transmembrane helix</keyword>
<accession>A0A450RUJ2</accession>
<evidence type="ECO:0000313" key="3">
    <source>
        <dbReference type="EMBL" id="VFJ42715.1"/>
    </source>
</evidence>
<organism evidence="3">
    <name type="scientific">Candidatus Kentrum sp. DK</name>
    <dbReference type="NCBI Taxonomy" id="2126562"/>
    <lineage>
        <taxon>Bacteria</taxon>
        <taxon>Pseudomonadati</taxon>
        <taxon>Pseudomonadota</taxon>
        <taxon>Gammaproteobacteria</taxon>
        <taxon>Candidatus Kentrum</taxon>
    </lineage>
</organism>
<feature type="domain" description="DUF2062" evidence="2">
    <location>
        <begin position="24"/>
        <end position="163"/>
    </location>
</feature>
<dbReference type="PANTHER" id="PTHR40547:SF1">
    <property type="entry name" value="SLL0298 PROTEIN"/>
    <property type="match status" value="1"/>
</dbReference>
<reference evidence="3" key="1">
    <citation type="submission" date="2019-02" db="EMBL/GenBank/DDBJ databases">
        <authorList>
            <person name="Gruber-Vodicka R. H."/>
            <person name="Seah K. B. B."/>
        </authorList>
    </citation>
    <scope>NUCLEOTIDE SEQUENCE</scope>
    <source>
        <strain evidence="3">BECK_DK161</strain>
        <strain evidence="4">BECK_DK47</strain>
    </source>
</reference>
<feature type="transmembrane region" description="Helical" evidence="1">
    <location>
        <begin position="133"/>
        <end position="158"/>
    </location>
</feature>
<dbReference type="Pfam" id="PF09835">
    <property type="entry name" value="DUF2062"/>
    <property type="match status" value="1"/>
</dbReference>
<dbReference type="AlphaFoldDB" id="A0A450RUJ2"/>
<dbReference type="EMBL" id="CAADEX010000015">
    <property type="protein sequence ID" value="VFJ47018.1"/>
    <property type="molecule type" value="Genomic_DNA"/>
</dbReference>
<evidence type="ECO:0000256" key="1">
    <source>
        <dbReference type="SAM" id="Phobius"/>
    </source>
</evidence>
<evidence type="ECO:0000313" key="4">
    <source>
        <dbReference type="EMBL" id="VFJ47018.1"/>
    </source>
</evidence>
<dbReference type="PANTHER" id="PTHR40547">
    <property type="entry name" value="SLL0298 PROTEIN"/>
    <property type="match status" value="1"/>
</dbReference>
<gene>
    <name evidence="4" type="ORF">BECKDK2373B_GA0170837_10156</name>
    <name evidence="3" type="ORF">BECKDK2373C_GA0170839_100213</name>
</gene>
<sequence>MIRKHLRRILPSKSHFRENHTYTRLFGKLLHNPSLWRLNRHSVARGISVGIFVAFIPLPFQMLIAAATAIAIGCNLPIAVLSVWITNPVTIPPMFYAAYKVGAVLLHQAPKVIEFQWTIDWMLARLADIWQPLLLGCAVLGLAAAAVGNVLARMLWYLPILHRRYVRRNRRIRRN</sequence>